<dbReference type="RefSeq" id="WP_203875466.1">
    <property type="nucleotide sequence ID" value="NZ_BOOK01000020.1"/>
</dbReference>
<keyword evidence="3" id="KW-1185">Reference proteome</keyword>
<dbReference type="EMBL" id="BOOK01000020">
    <property type="protein sequence ID" value="GII01088.1"/>
    <property type="molecule type" value="Genomic_DNA"/>
</dbReference>
<keyword evidence="1" id="KW-0472">Membrane</keyword>
<keyword evidence="1" id="KW-1133">Transmembrane helix</keyword>
<accession>A0A8J3WU42</accession>
<dbReference type="SUPFAM" id="SSF52833">
    <property type="entry name" value="Thioredoxin-like"/>
    <property type="match status" value="1"/>
</dbReference>
<name>A0A8J3WU42_9ACTN</name>
<evidence type="ECO:0000256" key="1">
    <source>
        <dbReference type="SAM" id="Phobius"/>
    </source>
</evidence>
<evidence type="ECO:0000313" key="3">
    <source>
        <dbReference type="Proteomes" id="UP000634476"/>
    </source>
</evidence>
<evidence type="ECO:0000313" key="2">
    <source>
        <dbReference type="EMBL" id="GII01088.1"/>
    </source>
</evidence>
<feature type="transmembrane region" description="Helical" evidence="1">
    <location>
        <begin position="6"/>
        <end position="26"/>
    </location>
</feature>
<proteinExistence type="predicted"/>
<evidence type="ECO:0008006" key="4">
    <source>
        <dbReference type="Google" id="ProtNLM"/>
    </source>
</evidence>
<gene>
    <name evidence="2" type="ORF">Pta02_30960</name>
</gene>
<reference evidence="2" key="1">
    <citation type="submission" date="2021-01" db="EMBL/GenBank/DDBJ databases">
        <title>Whole genome shotgun sequence of Planobispora takensis NBRC 109077.</title>
        <authorList>
            <person name="Komaki H."/>
            <person name="Tamura T."/>
        </authorList>
    </citation>
    <scope>NUCLEOTIDE SEQUENCE</scope>
    <source>
        <strain evidence="2">NBRC 109077</strain>
    </source>
</reference>
<dbReference type="InterPro" id="IPR036249">
    <property type="entry name" value="Thioredoxin-like_sf"/>
</dbReference>
<organism evidence="2 3">
    <name type="scientific">Planobispora takensis</name>
    <dbReference type="NCBI Taxonomy" id="1367882"/>
    <lineage>
        <taxon>Bacteria</taxon>
        <taxon>Bacillati</taxon>
        <taxon>Actinomycetota</taxon>
        <taxon>Actinomycetes</taxon>
        <taxon>Streptosporangiales</taxon>
        <taxon>Streptosporangiaceae</taxon>
        <taxon>Planobispora</taxon>
    </lineage>
</organism>
<dbReference type="Gene3D" id="3.40.30.10">
    <property type="entry name" value="Glutaredoxin"/>
    <property type="match status" value="1"/>
</dbReference>
<keyword evidence="1" id="KW-0812">Transmembrane</keyword>
<protein>
    <recommendedName>
        <fullName evidence="4">Thioredoxin domain-containing protein</fullName>
    </recommendedName>
</protein>
<sequence length="175" mass="18844">MTTLAVFTALVGVMCLLNLFLTFGIIRRLRQPGGAQPQPWDLGSSLPVPGHEIGPFTVTTADGRRLSNDRLLDGTVVIFLAPECTTCRERLPEVVRWARGADRERVLAVIDGQVSDVSDLVEMLSPVAQVVVETRGESLRELFGVSAFPAFCVVSDGAVRSASLDLAHLPTASRS</sequence>
<dbReference type="Proteomes" id="UP000634476">
    <property type="component" value="Unassembled WGS sequence"/>
</dbReference>
<comment type="caution">
    <text evidence="2">The sequence shown here is derived from an EMBL/GenBank/DDBJ whole genome shotgun (WGS) entry which is preliminary data.</text>
</comment>
<dbReference type="AlphaFoldDB" id="A0A8J3WU42"/>